<evidence type="ECO:0000313" key="2">
    <source>
        <dbReference type="EnsemblPlants" id="LPERR06G03740.1"/>
    </source>
</evidence>
<dbReference type="STRING" id="77586.A0A0D9WM75"/>
<reference evidence="3" key="2">
    <citation type="submission" date="2013-12" db="EMBL/GenBank/DDBJ databases">
        <authorList>
            <person name="Yu Y."/>
            <person name="Lee S."/>
            <person name="de Baynast K."/>
            <person name="Wissotski M."/>
            <person name="Liu L."/>
            <person name="Talag J."/>
            <person name="Goicoechea J."/>
            <person name="Angelova A."/>
            <person name="Jetty R."/>
            <person name="Kudrna D."/>
            <person name="Golser W."/>
            <person name="Rivera L."/>
            <person name="Zhang J."/>
            <person name="Wing R."/>
        </authorList>
    </citation>
    <scope>NUCLEOTIDE SEQUENCE</scope>
</reference>
<keyword evidence="3" id="KW-1185">Reference proteome</keyword>
<dbReference type="HOGENOM" id="CLU_046057_3_0_1"/>
<proteinExistence type="predicted"/>
<accession>A0A0D9WM75</accession>
<protein>
    <recommendedName>
        <fullName evidence="1">DUF569 domain-containing protein</fullName>
    </recommendedName>
</protein>
<name>A0A0D9WM75_9ORYZ</name>
<reference evidence="2" key="3">
    <citation type="submission" date="2015-04" db="UniProtKB">
        <authorList>
            <consortium name="EnsemblPlants"/>
        </authorList>
    </citation>
    <scope>IDENTIFICATION</scope>
</reference>
<organism evidence="2 3">
    <name type="scientific">Leersia perrieri</name>
    <dbReference type="NCBI Taxonomy" id="77586"/>
    <lineage>
        <taxon>Eukaryota</taxon>
        <taxon>Viridiplantae</taxon>
        <taxon>Streptophyta</taxon>
        <taxon>Embryophyta</taxon>
        <taxon>Tracheophyta</taxon>
        <taxon>Spermatophyta</taxon>
        <taxon>Magnoliopsida</taxon>
        <taxon>Liliopsida</taxon>
        <taxon>Poales</taxon>
        <taxon>Poaceae</taxon>
        <taxon>BOP clade</taxon>
        <taxon>Oryzoideae</taxon>
        <taxon>Oryzeae</taxon>
        <taxon>Oryzinae</taxon>
        <taxon>Leersia</taxon>
    </lineage>
</organism>
<dbReference type="Proteomes" id="UP000032180">
    <property type="component" value="Chromosome 6"/>
</dbReference>
<dbReference type="PANTHER" id="PTHR31205:SF94">
    <property type="entry name" value="OS06G0161900 PROTEIN"/>
    <property type="match status" value="1"/>
</dbReference>
<sequence length="250" mass="27552">MDQFHADPDADGGRRVYLDPRRATPRAAWVVHVLRHFDGAMLMLRSAVNGRYLGATATRWAAGIAARFDGLGGGDRVTLLDLERLPMFTAGWFPVKEPMGSEPGDVALGHGRERYFLRAIKRKGVIRVTVGQNTSPWVVEPIPPRDPIPPNGDFVAIGYFVRTIRCVRIERQNPDCSIPPVAWVCFHFIGRSLFRSEEGCGASAGFRSGLRRLTPLITDLPSNNDTMEIIVVTAGTNVAGELRYPDVDAV</sequence>
<dbReference type="Gramene" id="LPERR06G03740.1">
    <property type="protein sequence ID" value="LPERR06G03740.1"/>
    <property type="gene ID" value="LPERR06G03740"/>
</dbReference>
<dbReference type="AlphaFoldDB" id="A0A0D9WM75"/>
<evidence type="ECO:0000259" key="1">
    <source>
        <dbReference type="Pfam" id="PF22932"/>
    </source>
</evidence>
<dbReference type="InterPro" id="IPR054726">
    <property type="entry name" value="Ubiq_DUF569-assoc"/>
</dbReference>
<reference evidence="2 3" key="1">
    <citation type="submission" date="2012-08" db="EMBL/GenBank/DDBJ databases">
        <title>Oryza genome evolution.</title>
        <authorList>
            <person name="Wing R.A."/>
        </authorList>
    </citation>
    <scope>NUCLEOTIDE SEQUENCE</scope>
</reference>
<dbReference type="PANTHER" id="PTHR31205">
    <property type="entry name" value="ACTIN CROSS-LINKING PROTEIN (DUF569)"/>
    <property type="match status" value="1"/>
</dbReference>
<evidence type="ECO:0000313" key="3">
    <source>
        <dbReference type="Proteomes" id="UP000032180"/>
    </source>
</evidence>
<feature type="domain" description="DUF569" evidence="1">
    <location>
        <begin position="167"/>
        <end position="232"/>
    </location>
</feature>
<dbReference type="EnsemblPlants" id="LPERR06G03740.1">
    <property type="protein sequence ID" value="LPERR06G03740.1"/>
    <property type="gene ID" value="LPERR06G03740"/>
</dbReference>
<dbReference type="Pfam" id="PF22932">
    <property type="entry name" value="Ubiq_DUF_assoc"/>
    <property type="match status" value="1"/>
</dbReference>